<evidence type="ECO:0000256" key="1">
    <source>
        <dbReference type="PROSITE-ProRule" id="PRU00042"/>
    </source>
</evidence>
<feature type="region of interest" description="Disordered" evidence="2">
    <location>
        <begin position="75"/>
        <end position="105"/>
    </location>
</feature>
<name>A0A822ZH32_NELNU</name>
<keyword evidence="1" id="KW-0863">Zinc-finger</keyword>
<sequence>MLNPETSSCSSNHLEIPQTKRWAYKCFYCGATFLNPHARFKHESRAHQRELSNPYLAIRRAKRQFVARWRCSIADEDDCPPLSSTTSTKHRSKARVSPFNEGQGDEVNSVLDLTLHL</sequence>
<evidence type="ECO:0000256" key="2">
    <source>
        <dbReference type="SAM" id="MobiDB-lite"/>
    </source>
</evidence>
<proteinExistence type="predicted"/>
<accession>A0A822ZH32</accession>
<gene>
    <name evidence="4" type="ORF">HUJ06_000566</name>
</gene>
<dbReference type="Proteomes" id="UP000607653">
    <property type="component" value="Unassembled WGS sequence"/>
</dbReference>
<dbReference type="InterPro" id="IPR013087">
    <property type="entry name" value="Znf_C2H2_type"/>
</dbReference>
<feature type="domain" description="C2H2-type" evidence="3">
    <location>
        <begin position="24"/>
        <end position="52"/>
    </location>
</feature>
<dbReference type="EMBL" id="DUZY01000006">
    <property type="protein sequence ID" value="DAD42336.1"/>
    <property type="molecule type" value="Genomic_DNA"/>
</dbReference>
<dbReference type="PROSITE" id="PS00028">
    <property type="entry name" value="ZINC_FINGER_C2H2_1"/>
    <property type="match status" value="1"/>
</dbReference>
<dbReference type="GO" id="GO:0008270">
    <property type="term" value="F:zinc ion binding"/>
    <property type="evidence" value="ECO:0007669"/>
    <property type="project" value="UniProtKB-KW"/>
</dbReference>
<evidence type="ECO:0000313" key="4">
    <source>
        <dbReference type="EMBL" id="DAD42336.1"/>
    </source>
</evidence>
<keyword evidence="1" id="KW-0862">Zinc</keyword>
<keyword evidence="5" id="KW-1185">Reference proteome</keyword>
<reference evidence="4 5" key="1">
    <citation type="journal article" date="2020" name="Mol. Biol. Evol.">
        <title>Distinct Expression and Methylation Patterns for Genes with Different Fates following a Single Whole-Genome Duplication in Flowering Plants.</title>
        <authorList>
            <person name="Shi T."/>
            <person name="Rahmani R.S."/>
            <person name="Gugger P.F."/>
            <person name="Wang M."/>
            <person name="Li H."/>
            <person name="Zhang Y."/>
            <person name="Li Z."/>
            <person name="Wang Q."/>
            <person name="Van de Peer Y."/>
            <person name="Marchal K."/>
            <person name="Chen J."/>
        </authorList>
    </citation>
    <scope>NUCLEOTIDE SEQUENCE [LARGE SCALE GENOMIC DNA]</scope>
    <source>
        <tissue evidence="4">Leaf</tissue>
    </source>
</reference>
<protein>
    <recommendedName>
        <fullName evidence="3">C2H2-type domain-containing protein</fullName>
    </recommendedName>
</protein>
<dbReference type="PROSITE" id="PS50157">
    <property type="entry name" value="ZINC_FINGER_C2H2_2"/>
    <property type="match status" value="1"/>
</dbReference>
<dbReference type="AlphaFoldDB" id="A0A822ZH32"/>
<keyword evidence="1" id="KW-0479">Metal-binding</keyword>
<comment type="caution">
    <text evidence="4">The sequence shown here is derived from an EMBL/GenBank/DDBJ whole genome shotgun (WGS) entry which is preliminary data.</text>
</comment>
<evidence type="ECO:0000313" key="5">
    <source>
        <dbReference type="Proteomes" id="UP000607653"/>
    </source>
</evidence>
<organism evidence="4 5">
    <name type="scientific">Nelumbo nucifera</name>
    <name type="common">Sacred lotus</name>
    <dbReference type="NCBI Taxonomy" id="4432"/>
    <lineage>
        <taxon>Eukaryota</taxon>
        <taxon>Viridiplantae</taxon>
        <taxon>Streptophyta</taxon>
        <taxon>Embryophyta</taxon>
        <taxon>Tracheophyta</taxon>
        <taxon>Spermatophyta</taxon>
        <taxon>Magnoliopsida</taxon>
        <taxon>Proteales</taxon>
        <taxon>Nelumbonaceae</taxon>
        <taxon>Nelumbo</taxon>
    </lineage>
</organism>
<evidence type="ECO:0000259" key="3">
    <source>
        <dbReference type="PROSITE" id="PS50157"/>
    </source>
</evidence>